<keyword evidence="2" id="KW-0732">Signal</keyword>
<comment type="caution">
    <text evidence="4">The sequence shown here is derived from an EMBL/GenBank/DDBJ whole genome shotgun (WGS) entry which is preliminary data.</text>
</comment>
<proteinExistence type="predicted"/>
<dbReference type="SUPFAM" id="SSF51126">
    <property type="entry name" value="Pectin lyase-like"/>
    <property type="match status" value="1"/>
</dbReference>
<accession>A0ABP7LAY2</accession>
<organism evidence="4 5">
    <name type="scientific">Leifsonia kafniensis</name>
    <dbReference type="NCBI Taxonomy" id="475957"/>
    <lineage>
        <taxon>Bacteria</taxon>
        <taxon>Bacillati</taxon>
        <taxon>Actinomycetota</taxon>
        <taxon>Actinomycetes</taxon>
        <taxon>Micrococcales</taxon>
        <taxon>Microbacteriaceae</taxon>
        <taxon>Leifsonia</taxon>
    </lineage>
</organism>
<feature type="signal peptide" evidence="2">
    <location>
        <begin position="1"/>
        <end position="22"/>
    </location>
</feature>
<gene>
    <name evidence="4" type="ORF">GCM10022381_42080</name>
</gene>
<name>A0ABP7LAY2_9MICO</name>
<dbReference type="EMBL" id="BAABCN010000018">
    <property type="protein sequence ID" value="GAA3896204.1"/>
    <property type="molecule type" value="Genomic_DNA"/>
</dbReference>
<dbReference type="SMART" id="SM00710">
    <property type="entry name" value="PbH1"/>
    <property type="match status" value="8"/>
</dbReference>
<dbReference type="InterPro" id="IPR006626">
    <property type="entry name" value="PbH1"/>
</dbReference>
<keyword evidence="5" id="KW-1185">Reference proteome</keyword>
<dbReference type="Proteomes" id="UP001501803">
    <property type="component" value="Unassembled WGS sequence"/>
</dbReference>
<protein>
    <recommendedName>
        <fullName evidence="3">Periplasmic copper-binding protein NosD beta helix domain-containing protein</fullName>
    </recommendedName>
</protein>
<evidence type="ECO:0000256" key="2">
    <source>
        <dbReference type="SAM" id="SignalP"/>
    </source>
</evidence>
<dbReference type="InterPro" id="IPR012334">
    <property type="entry name" value="Pectin_lyas_fold"/>
</dbReference>
<feature type="region of interest" description="Disordered" evidence="1">
    <location>
        <begin position="386"/>
        <end position="409"/>
    </location>
</feature>
<feature type="domain" description="Periplasmic copper-binding protein NosD beta helix" evidence="3">
    <location>
        <begin position="96"/>
        <end position="272"/>
    </location>
</feature>
<dbReference type="RefSeq" id="WP_345069954.1">
    <property type="nucleotide sequence ID" value="NZ_BAABCN010000018.1"/>
</dbReference>
<evidence type="ECO:0000313" key="5">
    <source>
        <dbReference type="Proteomes" id="UP001501803"/>
    </source>
</evidence>
<sequence>MFRRVLAAIAVAALTIVFAACARVDETSTPDGQRQVIHVPGDAQTLAKAAKLVRAGGVISIAPGTYDEQLLIDTPDVTVRGESRSETIINGGGVRPYGVVAVADGVRVENLTVTGATFYGVLFTGLHDENGPSAPTADGYEHWDPEQFPPLERFLVDHVTAYNNGLYGIYAFNSRHGIIRDSYASGSADSGIYVGQCTACDILVTGNVAERNAAGFENSNASDSVVITGNRFSGNRIGMTLLSSYQEAFTPQRSNQVIGNLVTDNNEPLAPAQANGAFATGIGVSGGQDNVFERNLIAGHERAGIIFTNTEDLPASGNHVSGNVFDANGVDVANTSAARTPATANCVADAASTVPAELFAQLSAACAGDAAAAAAAQAYTAELNTPPAPRGTSFKKVAPPRAQSDLPAGSSYPALPATVAMPDLAQFGVPDASFLVERAGTR</sequence>
<dbReference type="InterPro" id="IPR011050">
    <property type="entry name" value="Pectin_lyase_fold/virulence"/>
</dbReference>
<dbReference type="Pfam" id="PF05048">
    <property type="entry name" value="NosD"/>
    <property type="match status" value="1"/>
</dbReference>
<feature type="chain" id="PRO_5045631285" description="Periplasmic copper-binding protein NosD beta helix domain-containing protein" evidence="2">
    <location>
        <begin position="23"/>
        <end position="442"/>
    </location>
</feature>
<evidence type="ECO:0000259" key="3">
    <source>
        <dbReference type="Pfam" id="PF05048"/>
    </source>
</evidence>
<evidence type="ECO:0000256" key="1">
    <source>
        <dbReference type="SAM" id="MobiDB-lite"/>
    </source>
</evidence>
<dbReference type="PROSITE" id="PS51257">
    <property type="entry name" value="PROKAR_LIPOPROTEIN"/>
    <property type="match status" value="1"/>
</dbReference>
<evidence type="ECO:0000313" key="4">
    <source>
        <dbReference type="EMBL" id="GAA3896204.1"/>
    </source>
</evidence>
<dbReference type="InterPro" id="IPR007742">
    <property type="entry name" value="NosD_dom"/>
</dbReference>
<reference evidence="5" key="1">
    <citation type="journal article" date="2019" name="Int. J. Syst. Evol. Microbiol.">
        <title>The Global Catalogue of Microorganisms (GCM) 10K type strain sequencing project: providing services to taxonomists for standard genome sequencing and annotation.</title>
        <authorList>
            <consortium name="The Broad Institute Genomics Platform"/>
            <consortium name="The Broad Institute Genome Sequencing Center for Infectious Disease"/>
            <person name="Wu L."/>
            <person name="Ma J."/>
        </authorList>
    </citation>
    <scope>NUCLEOTIDE SEQUENCE [LARGE SCALE GENOMIC DNA]</scope>
    <source>
        <strain evidence="5">JCM 17021</strain>
    </source>
</reference>
<dbReference type="Gene3D" id="2.160.20.10">
    <property type="entry name" value="Single-stranded right-handed beta-helix, Pectin lyase-like"/>
    <property type="match status" value="1"/>
</dbReference>